<dbReference type="GO" id="GO:0000287">
    <property type="term" value="F:magnesium ion binding"/>
    <property type="evidence" value="ECO:0007669"/>
    <property type="project" value="UniProtKB-UniRule"/>
</dbReference>
<comment type="subunit">
    <text evidence="9">Homodimer.</text>
</comment>
<evidence type="ECO:0000256" key="8">
    <source>
        <dbReference type="ARBA" id="ARBA00061188"/>
    </source>
</evidence>
<dbReference type="PANTHER" id="PTHR43285:SF2">
    <property type="entry name" value="ANTHRANILATE PHOSPHORIBOSYLTRANSFERASE"/>
    <property type="match status" value="1"/>
</dbReference>
<comment type="similarity">
    <text evidence="9">Belongs to the anthranilate phosphoribosyltransferase family.</text>
</comment>
<evidence type="ECO:0000256" key="5">
    <source>
        <dbReference type="ARBA" id="ARBA00022822"/>
    </source>
</evidence>
<protein>
    <recommendedName>
        <fullName evidence="9">Anthranilate phosphoribosyltransferase</fullName>
        <ecNumber evidence="9">2.4.2.18</ecNumber>
    </recommendedName>
</protein>
<evidence type="ECO:0000313" key="13">
    <source>
        <dbReference type="Proteomes" id="UP000319143"/>
    </source>
</evidence>
<evidence type="ECO:0000256" key="2">
    <source>
        <dbReference type="ARBA" id="ARBA00022605"/>
    </source>
</evidence>
<evidence type="ECO:0000256" key="9">
    <source>
        <dbReference type="HAMAP-Rule" id="MF_00211"/>
    </source>
</evidence>
<dbReference type="RefSeq" id="WP_146528203.1">
    <property type="nucleotide sequence ID" value="NZ_SJPV01000006.1"/>
</dbReference>
<evidence type="ECO:0000259" key="11">
    <source>
        <dbReference type="Pfam" id="PF02885"/>
    </source>
</evidence>
<feature type="binding site" evidence="9">
    <location>
        <position position="83"/>
    </location>
    <ligand>
        <name>anthranilate</name>
        <dbReference type="ChEBI" id="CHEBI:16567"/>
        <label>1</label>
    </ligand>
</feature>
<keyword evidence="3 9" id="KW-0328">Glycosyltransferase</keyword>
<dbReference type="InterPro" id="IPR035902">
    <property type="entry name" value="Nuc_phospho_transferase"/>
</dbReference>
<feature type="binding site" evidence="9">
    <location>
        <position position="229"/>
    </location>
    <ligand>
        <name>Mg(2+)</name>
        <dbReference type="ChEBI" id="CHEBI:18420"/>
        <label>2</label>
    </ligand>
</feature>
<feature type="binding site" evidence="9">
    <location>
        <position position="95"/>
    </location>
    <ligand>
        <name>Mg(2+)</name>
        <dbReference type="ChEBI" id="CHEBI:18420"/>
        <label>1</label>
    </ligand>
</feature>
<reference evidence="12 13" key="1">
    <citation type="submission" date="2019-02" db="EMBL/GenBank/DDBJ databases">
        <title>Deep-cultivation of Planctomycetes and their phenomic and genomic characterization uncovers novel biology.</title>
        <authorList>
            <person name="Wiegand S."/>
            <person name="Jogler M."/>
            <person name="Boedeker C."/>
            <person name="Pinto D."/>
            <person name="Vollmers J."/>
            <person name="Rivas-Marin E."/>
            <person name="Kohn T."/>
            <person name="Peeters S.H."/>
            <person name="Heuer A."/>
            <person name="Rast P."/>
            <person name="Oberbeckmann S."/>
            <person name="Bunk B."/>
            <person name="Jeske O."/>
            <person name="Meyerdierks A."/>
            <person name="Storesund J.E."/>
            <person name="Kallscheuer N."/>
            <person name="Luecker S."/>
            <person name="Lage O.M."/>
            <person name="Pohl T."/>
            <person name="Merkel B.J."/>
            <person name="Hornburger P."/>
            <person name="Mueller R.-W."/>
            <person name="Bruemmer F."/>
            <person name="Labrenz M."/>
            <person name="Spormann A.M."/>
            <person name="Op Den Camp H."/>
            <person name="Overmann J."/>
            <person name="Amann R."/>
            <person name="Jetten M.S.M."/>
            <person name="Mascher T."/>
            <person name="Medema M.H."/>
            <person name="Devos D.P."/>
            <person name="Kaster A.-K."/>
            <person name="Ovreas L."/>
            <person name="Rohde M."/>
            <person name="Galperin M.Y."/>
            <person name="Jogler C."/>
        </authorList>
    </citation>
    <scope>NUCLEOTIDE SEQUENCE [LARGE SCALE GENOMIC DNA]</scope>
    <source>
        <strain evidence="12 13">Poly41</strain>
    </source>
</reference>
<dbReference type="Proteomes" id="UP000319143">
    <property type="component" value="Unassembled WGS sequence"/>
</dbReference>
<evidence type="ECO:0000256" key="4">
    <source>
        <dbReference type="ARBA" id="ARBA00022679"/>
    </source>
</evidence>
<feature type="binding site" evidence="9">
    <location>
        <position position="114"/>
    </location>
    <ligand>
        <name>anthranilate</name>
        <dbReference type="ChEBI" id="CHEBI:16567"/>
        <label>1</label>
    </ligand>
</feature>
<comment type="similarity">
    <text evidence="8">In the C-terminal section; belongs to the anthranilate phosphoribosyltransferase family.</text>
</comment>
<dbReference type="InterPro" id="IPR000312">
    <property type="entry name" value="Glycosyl_Trfase_fam3"/>
</dbReference>
<dbReference type="InterPro" id="IPR005940">
    <property type="entry name" value="Anthranilate_Pribosyl_Tfrase"/>
</dbReference>
<dbReference type="AlphaFoldDB" id="A0A5C6DJA4"/>
<feature type="binding site" evidence="9">
    <location>
        <position position="123"/>
    </location>
    <ligand>
        <name>5-phospho-alpha-D-ribose 1-diphosphate</name>
        <dbReference type="ChEBI" id="CHEBI:58017"/>
    </ligand>
</feature>
<feature type="domain" description="Glycosyl transferase family 3 N-terminal" evidence="11">
    <location>
        <begin position="8"/>
        <end position="68"/>
    </location>
</feature>
<feature type="binding site" evidence="9">
    <location>
        <position position="169"/>
    </location>
    <ligand>
        <name>anthranilate</name>
        <dbReference type="ChEBI" id="CHEBI:16567"/>
        <label>2</label>
    </ligand>
</feature>
<sequence length="335" mass="34473">MSSRFVTAIAQATSGTDLSEEQTSELIDSMLDGEAEEDEVAALLLALKAKGESVSELVGAARALRRHMTQIPHSHEVLLDTCGTGGSSSGTFNISTAVAIVAAAAGVAVAKHGNRKATSLTGSADVLEVLGVPIESDAASVAKRLEENGICFCFAAKLHPAMKHVVGVRRRLGVKTLFNLLGPLCNPAGATHQLLGTPSSETQSMVADAISQIGTTRSFIVHALDGQDEVSLQGPTNVIDVGPLGVQRHQWTPADFGLLPAGRDALAAADPTESAGIIRRILEGEPGPCRDTVIAGTAAALVLVGKATQLKAGCEIAAHTIDSGAANQKLASLRE</sequence>
<evidence type="ECO:0000259" key="10">
    <source>
        <dbReference type="Pfam" id="PF00591"/>
    </source>
</evidence>
<dbReference type="GO" id="GO:0000162">
    <property type="term" value="P:L-tryptophan biosynthetic process"/>
    <property type="evidence" value="ECO:0007669"/>
    <property type="project" value="UniProtKB-UniRule"/>
</dbReference>
<dbReference type="EC" id="2.4.2.18" evidence="9"/>
<comment type="catalytic activity">
    <reaction evidence="7 9">
        <text>N-(5-phospho-beta-D-ribosyl)anthranilate + diphosphate = 5-phospho-alpha-D-ribose 1-diphosphate + anthranilate</text>
        <dbReference type="Rhea" id="RHEA:11768"/>
        <dbReference type="ChEBI" id="CHEBI:16567"/>
        <dbReference type="ChEBI" id="CHEBI:18277"/>
        <dbReference type="ChEBI" id="CHEBI:33019"/>
        <dbReference type="ChEBI" id="CHEBI:58017"/>
        <dbReference type="EC" id="2.4.2.18"/>
    </reaction>
</comment>
<feature type="binding site" evidence="9">
    <location>
        <position position="228"/>
    </location>
    <ligand>
        <name>Mg(2+)</name>
        <dbReference type="ChEBI" id="CHEBI:18420"/>
        <label>2</label>
    </ligand>
</feature>
<comment type="caution">
    <text evidence="12">The sequence shown here is derived from an EMBL/GenBank/DDBJ whole genome shotgun (WGS) entry which is preliminary data.</text>
</comment>
<feature type="binding site" evidence="9">
    <location>
        <begin position="111"/>
        <end position="119"/>
    </location>
    <ligand>
        <name>5-phospho-alpha-D-ribose 1-diphosphate</name>
        <dbReference type="ChEBI" id="CHEBI:58017"/>
    </ligand>
</feature>
<dbReference type="Pfam" id="PF02885">
    <property type="entry name" value="Glycos_trans_3N"/>
    <property type="match status" value="1"/>
</dbReference>
<comment type="pathway">
    <text evidence="1 9">Amino-acid biosynthesis; L-tryptophan biosynthesis; L-tryptophan from chorismate: step 2/5.</text>
</comment>
<name>A0A5C6DJA4_9BACT</name>
<dbReference type="PANTHER" id="PTHR43285">
    <property type="entry name" value="ANTHRANILATE PHOSPHORIBOSYLTRANSFERASE"/>
    <property type="match status" value="1"/>
</dbReference>
<dbReference type="OrthoDB" id="9806430at2"/>
<evidence type="ECO:0000256" key="1">
    <source>
        <dbReference type="ARBA" id="ARBA00004907"/>
    </source>
</evidence>
<dbReference type="Gene3D" id="3.40.1030.10">
    <property type="entry name" value="Nucleoside phosphorylase/phosphoribosyltransferase catalytic domain"/>
    <property type="match status" value="1"/>
</dbReference>
<dbReference type="InterPro" id="IPR036320">
    <property type="entry name" value="Glycosyl_Trfase_fam3_N_dom_sf"/>
</dbReference>
<dbReference type="SUPFAM" id="SSF52418">
    <property type="entry name" value="Nucleoside phosphorylase/phosphoribosyltransferase catalytic domain"/>
    <property type="match status" value="1"/>
</dbReference>
<evidence type="ECO:0000313" key="12">
    <source>
        <dbReference type="EMBL" id="TWU36184.1"/>
    </source>
</evidence>
<evidence type="ECO:0000256" key="6">
    <source>
        <dbReference type="ARBA" id="ARBA00023141"/>
    </source>
</evidence>
<feature type="binding site" evidence="9">
    <location>
        <position position="91"/>
    </location>
    <ligand>
        <name>5-phospho-alpha-D-ribose 1-diphosphate</name>
        <dbReference type="ChEBI" id="CHEBI:58017"/>
    </ligand>
</feature>
<organism evidence="12 13">
    <name type="scientific">Novipirellula artificiosorum</name>
    <dbReference type="NCBI Taxonomy" id="2528016"/>
    <lineage>
        <taxon>Bacteria</taxon>
        <taxon>Pseudomonadati</taxon>
        <taxon>Planctomycetota</taxon>
        <taxon>Planctomycetia</taxon>
        <taxon>Pirellulales</taxon>
        <taxon>Pirellulaceae</taxon>
        <taxon>Novipirellula</taxon>
    </lineage>
</organism>
<dbReference type="InterPro" id="IPR017459">
    <property type="entry name" value="Glycosyl_Trfase_fam3_N_dom"/>
</dbReference>
<dbReference type="GO" id="GO:0004048">
    <property type="term" value="F:anthranilate phosphoribosyltransferase activity"/>
    <property type="evidence" value="ECO:0007669"/>
    <property type="project" value="UniProtKB-UniRule"/>
</dbReference>
<dbReference type="FunFam" id="3.40.1030.10:FF:000002">
    <property type="entry name" value="Anthranilate phosphoribosyltransferase"/>
    <property type="match status" value="1"/>
</dbReference>
<dbReference type="Pfam" id="PF00591">
    <property type="entry name" value="Glycos_transf_3"/>
    <property type="match status" value="1"/>
</dbReference>
<keyword evidence="2 9" id="KW-0028">Amino-acid biosynthesis</keyword>
<proteinExistence type="inferred from homology"/>
<dbReference type="NCBIfam" id="TIGR01245">
    <property type="entry name" value="trpD"/>
    <property type="match status" value="1"/>
</dbReference>
<feature type="binding site" evidence="9">
    <location>
        <begin position="93"/>
        <end position="96"/>
    </location>
    <ligand>
        <name>5-phospho-alpha-D-ribose 1-diphosphate</name>
        <dbReference type="ChEBI" id="CHEBI:58017"/>
    </ligand>
</feature>
<dbReference type="HAMAP" id="MF_00211">
    <property type="entry name" value="TrpD"/>
    <property type="match status" value="1"/>
</dbReference>
<keyword evidence="9" id="KW-0460">Magnesium</keyword>
<feature type="binding site" evidence="9">
    <location>
        <begin position="86"/>
        <end position="87"/>
    </location>
    <ligand>
        <name>5-phospho-alpha-D-ribose 1-diphosphate</name>
        <dbReference type="ChEBI" id="CHEBI:58017"/>
    </ligand>
</feature>
<dbReference type="EMBL" id="SJPV01000006">
    <property type="protein sequence ID" value="TWU36184.1"/>
    <property type="molecule type" value="Genomic_DNA"/>
</dbReference>
<dbReference type="Gene3D" id="1.20.970.10">
    <property type="entry name" value="Transferase, Pyrimidine Nucleoside Phosphorylase, Chain C"/>
    <property type="match status" value="1"/>
</dbReference>
<comment type="caution">
    <text evidence="9">Lacks conserved residue(s) required for the propagation of feature annotation.</text>
</comment>
<evidence type="ECO:0000256" key="7">
    <source>
        <dbReference type="ARBA" id="ARBA00052328"/>
    </source>
</evidence>
<dbReference type="SUPFAM" id="SSF47648">
    <property type="entry name" value="Nucleoside phosphorylase/phosphoribosyltransferase N-terminal domain"/>
    <property type="match status" value="1"/>
</dbReference>
<keyword evidence="6 9" id="KW-0057">Aromatic amino acid biosynthesis</keyword>
<gene>
    <name evidence="9 12" type="primary">trpD</name>
    <name evidence="12" type="ORF">Poly41_39380</name>
</gene>
<keyword evidence="5 9" id="KW-0822">Tryptophan biosynthesis</keyword>
<feature type="binding site" evidence="9">
    <location>
        <position position="229"/>
    </location>
    <ligand>
        <name>Mg(2+)</name>
        <dbReference type="ChEBI" id="CHEBI:18420"/>
        <label>1</label>
    </ligand>
</feature>
<keyword evidence="4 9" id="KW-0808">Transferase</keyword>
<accession>A0A5C6DJA4</accession>
<feature type="domain" description="Glycosyl transferase family 3" evidence="10">
    <location>
        <begin position="77"/>
        <end position="326"/>
    </location>
</feature>
<keyword evidence="13" id="KW-1185">Reference proteome</keyword>
<feature type="binding site" evidence="9">
    <location>
        <position position="83"/>
    </location>
    <ligand>
        <name>5-phospho-alpha-D-ribose 1-diphosphate</name>
        <dbReference type="ChEBI" id="CHEBI:58017"/>
    </ligand>
</feature>
<keyword evidence="9" id="KW-0479">Metal-binding</keyword>
<comment type="cofactor">
    <cofactor evidence="9">
        <name>Mg(2+)</name>
        <dbReference type="ChEBI" id="CHEBI:18420"/>
    </cofactor>
    <text evidence="9">Binds 2 magnesium ions per monomer.</text>
</comment>
<comment type="function">
    <text evidence="9">Catalyzes the transfer of the phosphoribosyl group of 5-phosphorylribose-1-pyrophosphate (PRPP) to anthranilate to yield N-(5'-phosphoribosyl)-anthranilate (PRA).</text>
</comment>
<dbReference type="UniPathway" id="UPA00035">
    <property type="reaction ID" value="UER00041"/>
</dbReference>
<dbReference type="GO" id="GO:0005829">
    <property type="term" value="C:cytosol"/>
    <property type="evidence" value="ECO:0007669"/>
    <property type="project" value="TreeGrafter"/>
</dbReference>
<evidence type="ECO:0000256" key="3">
    <source>
        <dbReference type="ARBA" id="ARBA00022676"/>
    </source>
</evidence>